<feature type="region of interest" description="Disordered" evidence="1">
    <location>
        <begin position="1"/>
        <end position="56"/>
    </location>
</feature>
<comment type="caution">
    <text evidence="2">The sequence shown here is derived from an EMBL/GenBank/DDBJ whole genome shotgun (WGS) entry which is preliminary data.</text>
</comment>
<reference evidence="2 3" key="1">
    <citation type="submission" date="2019-03" db="EMBL/GenBank/DDBJ databases">
        <title>First draft genome of Liparis tanakae, snailfish: a comprehensive survey of snailfish specific genes.</title>
        <authorList>
            <person name="Kim W."/>
            <person name="Song I."/>
            <person name="Jeong J.-H."/>
            <person name="Kim D."/>
            <person name="Kim S."/>
            <person name="Ryu S."/>
            <person name="Song J.Y."/>
            <person name="Lee S.K."/>
        </authorList>
    </citation>
    <scope>NUCLEOTIDE SEQUENCE [LARGE SCALE GENOMIC DNA]</scope>
    <source>
        <tissue evidence="2">Muscle</tissue>
    </source>
</reference>
<sequence>MRGPMVPDRPPGAQRGRRICSSEIVRESASTPYGWCPSPEPRDGKSTKRGGGGETSRVVPHVFFQKTLHELQLVVPQFVLLPIDPDNMLAMRSFT</sequence>
<proteinExistence type="predicted"/>
<evidence type="ECO:0000313" key="2">
    <source>
        <dbReference type="EMBL" id="TNN65542.1"/>
    </source>
</evidence>
<dbReference type="EMBL" id="SRLO01000233">
    <property type="protein sequence ID" value="TNN65542.1"/>
    <property type="molecule type" value="Genomic_DNA"/>
</dbReference>
<organism evidence="2 3">
    <name type="scientific">Liparis tanakae</name>
    <name type="common">Tanaka's snailfish</name>
    <dbReference type="NCBI Taxonomy" id="230148"/>
    <lineage>
        <taxon>Eukaryota</taxon>
        <taxon>Metazoa</taxon>
        <taxon>Chordata</taxon>
        <taxon>Craniata</taxon>
        <taxon>Vertebrata</taxon>
        <taxon>Euteleostomi</taxon>
        <taxon>Actinopterygii</taxon>
        <taxon>Neopterygii</taxon>
        <taxon>Teleostei</taxon>
        <taxon>Neoteleostei</taxon>
        <taxon>Acanthomorphata</taxon>
        <taxon>Eupercaria</taxon>
        <taxon>Perciformes</taxon>
        <taxon>Cottioidei</taxon>
        <taxon>Cottales</taxon>
        <taxon>Liparidae</taxon>
        <taxon>Liparis</taxon>
    </lineage>
</organism>
<keyword evidence="3" id="KW-1185">Reference proteome</keyword>
<dbReference type="Proteomes" id="UP000314294">
    <property type="component" value="Unassembled WGS sequence"/>
</dbReference>
<name>A0A4Z2HL26_9TELE</name>
<accession>A0A4Z2HL26</accession>
<dbReference type="AlphaFoldDB" id="A0A4Z2HL26"/>
<gene>
    <name evidence="2" type="ORF">EYF80_024220</name>
</gene>
<evidence type="ECO:0000313" key="3">
    <source>
        <dbReference type="Proteomes" id="UP000314294"/>
    </source>
</evidence>
<protein>
    <submittedName>
        <fullName evidence="2">Uncharacterized protein</fullName>
    </submittedName>
</protein>
<evidence type="ECO:0000256" key="1">
    <source>
        <dbReference type="SAM" id="MobiDB-lite"/>
    </source>
</evidence>